<dbReference type="AlphaFoldDB" id="A0A0E0LI56"/>
<sequence length="78" mass="8563">MGTLGSAVGYKKEKKLRVNSLYPACFLLFPPCRGLKPPAPPRAGDQNHRKRKKKRRLKSTVAARHHPAGASVSGFEPV</sequence>
<evidence type="ECO:0000313" key="3">
    <source>
        <dbReference type="Proteomes" id="UP000026962"/>
    </source>
</evidence>
<dbReference type="Gramene" id="OPUNC07G05930.1">
    <property type="protein sequence ID" value="OPUNC07G05930.1"/>
    <property type="gene ID" value="OPUNC07G05930"/>
</dbReference>
<reference evidence="2" key="2">
    <citation type="submission" date="2018-05" db="EMBL/GenBank/DDBJ databases">
        <title>OpunRS2 (Oryza punctata Reference Sequence Version 2).</title>
        <authorList>
            <person name="Zhang J."/>
            <person name="Kudrna D."/>
            <person name="Lee S."/>
            <person name="Talag J."/>
            <person name="Welchert J."/>
            <person name="Wing R.A."/>
        </authorList>
    </citation>
    <scope>NUCLEOTIDE SEQUENCE [LARGE SCALE GENOMIC DNA]</scope>
</reference>
<dbReference type="HOGENOM" id="CLU_2626252_0_0_1"/>
<keyword evidence="3" id="KW-1185">Reference proteome</keyword>
<evidence type="ECO:0000256" key="1">
    <source>
        <dbReference type="SAM" id="MobiDB-lite"/>
    </source>
</evidence>
<protein>
    <submittedName>
        <fullName evidence="2">Uncharacterized protein</fullName>
    </submittedName>
</protein>
<feature type="region of interest" description="Disordered" evidence="1">
    <location>
        <begin position="33"/>
        <end position="78"/>
    </location>
</feature>
<organism evidence="2">
    <name type="scientific">Oryza punctata</name>
    <name type="common">Red rice</name>
    <dbReference type="NCBI Taxonomy" id="4537"/>
    <lineage>
        <taxon>Eukaryota</taxon>
        <taxon>Viridiplantae</taxon>
        <taxon>Streptophyta</taxon>
        <taxon>Embryophyta</taxon>
        <taxon>Tracheophyta</taxon>
        <taxon>Spermatophyta</taxon>
        <taxon>Magnoliopsida</taxon>
        <taxon>Liliopsida</taxon>
        <taxon>Poales</taxon>
        <taxon>Poaceae</taxon>
        <taxon>BOP clade</taxon>
        <taxon>Oryzoideae</taxon>
        <taxon>Oryzeae</taxon>
        <taxon>Oryzinae</taxon>
        <taxon>Oryza</taxon>
    </lineage>
</organism>
<accession>A0A0E0LI56</accession>
<feature type="compositionally biased region" description="Basic residues" evidence="1">
    <location>
        <begin position="48"/>
        <end position="67"/>
    </location>
</feature>
<dbReference type="EnsemblPlants" id="OPUNC07G05930.1">
    <property type="protein sequence ID" value="OPUNC07G05930.1"/>
    <property type="gene ID" value="OPUNC07G05930"/>
</dbReference>
<evidence type="ECO:0000313" key="2">
    <source>
        <dbReference type="EnsemblPlants" id="OPUNC07G05930.1"/>
    </source>
</evidence>
<name>A0A0E0LI56_ORYPU</name>
<dbReference type="Proteomes" id="UP000026962">
    <property type="component" value="Chromosome 7"/>
</dbReference>
<proteinExistence type="predicted"/>
<reference evidence="2" key="1">
    <citation type="submission" date="2015-04" db="UniProtKB">
        <authorList>
            <consortium name="EnsemblPlants"/>
        </authorList>
    </citation>
    <scope>IDENTIFICATION</scope>
</reference>